<evidence type="ECO:0000259" key="1">
    <source>
        <dbReference type="PROSITE" id="PS50006"/>
    </source>
</evidence>
<accession>A0A3M3WAP6</accession>
<evidence type="ECO:0000313" key="2">
    <source>
        <dbReference type="EMBL" id="RMP03290.1"/>
    </source>
</evidence>
<organism evidence="2 3">
    <name type="scientific">Pseudomonas marginalis pv. marginalis</name>
    <dbReference type="NCBI Taxonomy" id="97473"/>
    <lineage>
        <taxon>Bacteria</taxon>
        <taxon>Pseudomonadati</taxon>
        <taxon>Pseudomonadota</taxon>
        <taxon>Gammaproteobacteria</taxon>
        <taxon>Pseudomonadales</taxon>
        <taxon>Pseudomonadaceae</taxon>
        <taxon>Pseudomonas</taxon>
    </lineage>
</organism>
<dbReference type="AlphaFoldDB" id="A0A3M3WAP6"/>
<reference evidence="2 3" key="1">
    <citation type="submission" date="2018-08" db="EMBL/GenBank/DDBJ databases">
        <title>Recombination of ecologically and evolutionarily significant loci maintains genetic cohesion in the Pseudomonas syringae species complex.</title>
        <authorList>
            <person name="Dillon M."/>
            <person name="Thakur S."/>
            <person name="Almeida R.N.D."/>
            <person name="Weir B.S."/>
            <person name="Guttman D.S."/>
        </authorList>
    </citation>
    <scope>NUCLEOTIDE SEQUENCE [LARGE SCALE GENOMIC DNA]</scope>
    <source>
        <strain evidence="2 3">ICMP 3555</strain>
    </source>
</reference>
<comment type="caution">
    <text evidence="2">The sequence shown here is derived from an EMBL/GenBank/DDBJ whole genome shotgun (WGS) entry which is preliminary data.</text>
</comment>
<keyword evidence="3" id="KW-1185">Reference proteome</keyword>
<dbReference type="InterPro" id="IPR000253">
    <property type="entry name" value="FHA_dom"/>
</dbReference>
<feature type="domain" description="FHA" evidence="1">
    <location>
        <begin position="16"/>
        <end position="80"/>
    </location>
</feature>
<protein>
    <recommendedName>
        <fullName evidence="1">FHA domain-containing protein</fullName>
    </recommendedName>
</protein>
<dbReference type="Proteomes" id="UP000276587">
    <property type="component" value="Unassembled WGS sequence"/>
</dbReference>
<dbReference type="PROSITE" id="PS50006">
    <property type="entry name" value="FHA_DOMAIN"/>
    <property type="match status" value="1"/>
</dbReference>
<evidence type="ECO:0000313" key="3">
    <source>
        <dbReference type="Proteomes" id="UP000276587"/>
    </source>
</evidence>
<name>A0A3M3WAP6_PSEMA</name>
<gene>
    <name evidence="2" type="ORF">ALQ29_05555</name>
</gene>
<proteinExistence type="predicted"/>
<dbReference type="EMBL" id="RBQF01000322">
    <property type="protein sequence ID" value="RMP03290.1"/>
    <property type="molecule type" value="Genomic_DNA"/>
</dbReference>
<sequence>MVFDALDLFRVARGVLFVGRRNGVEVAGGNQVDVALGIDLAGHGADVAPANHMQVAAGLDHRALLGDGGEAGTVADGAAVEGFRGGDVDVAHGLDRGVGTALEHATDVVDVATGLHGQIVGRFDARGAVDEVAAFGAVVAGAFVGGDATFVEQVGASGEVDVARADHSACAVGQVVAAEQVEATTGFHQPTVGEVAADVRQQVAGGTQGAGVIEVAAGDQVDVAAGNQRPIGCQAVVRLGQVQHRHQHLLPGDGGVFQPHDIVGQGGDLFGGEAHAYGQIQGAFAADGVVHQVLEQVGVAGLAVDEALAGAGEYGLLDQALFVETITQALLRGVGVIAELGQHVVRAQELTHIREQRVGFDQVFMRAGRELAGGQAFGAIAVVEVEQAVLAAGQVEAGQAQRVDLLLGHVRWQLRVEADQGRVARRMGVGAAADVGVATSHDAVVDAGLGLHIHAAAGLDHSGVTLVWRA</sequence>